<dbReference type="Proteomes" id="UP000887579">
    <property type="component" value="Unplaced"/>
</dbReference>
<evidence type="ECO:0000313" key="1">
    <source>
        <dbReference type="Proteomes" id="UP000887579"/>
    </source>
</evidence>
<reference evidence="2" key="1">
    <citation type="submission" date="2022-11" db="UniProtKB">
        <authorList>
            <consortium name="WormBaseParasite"/>
        </authorList>
    </citation>
    <scope>IDENTIFICATION</scope>
</reference>
<sequence>MINGKIVWSGGPSVQQYFALPKSIMYYMARNPTTSEVYLKLIQTCKYFFETNPILVAADLYGKTTVCPYDEEECSEKTNCCIDIDMDKLSNKIWITNILYLEKENISTFFSSIFSKLYRCQKADLTIHDEVIHFNDFEKCAPFLIGIHLHNVPIESVMLDKIIEICPQAKIFEFSFGSNNLSMIDATTMKNICKLKTLHHLELFLLKNVPEIFDIEDISIFIKDHPDTKIFLAFNNQISVEYKIQLEALIDTVIESQVLKCFISYSGQNEEKFNILYERYRN</sequence>
<dbReference type="WBParaSite" id="ES5_v2.g10449.t1">
    <property type="protein sequence ID" value="ES5_v2.g10449.t1"/>
    <property type="gene ID" value="ES5_v2.g10449"/>
</dbReference>
<proteinExistence type="predicted"/>
<organism evidence="1 2">
    <name type="scientific">Panagrolaimus sp. ES5</name>
    <dbReference type="NCBI Taxonomy" id="591445"/>
    <lineage>
        <taxon>Eukaryota</taxon>
        <taxon>Metazoa</taxon>
        <taxon>Ecdysozoa</taxon>
        <taxon>Nematoda</taxon>
        <taxon>Chromadorea</taxon>
        <taxon>Rhabditida</taxon>
        <taxon>Tylenchina</taxon>
        <taxon>Panagrolaimomorpha</taxon>
        <taxon>Panagrolaimoidea</taxon>
        <taxon>Panagrolaimidae</taxon>
        <taxon>Panagrolaimus</taxon>
    </lineage>
</organism>
<name>A0AC34F0C3_9BILA</name>
<accession>A0AC34F0C3</accession>
<protein>
    <submittedName>
        <fullName evidence="2">Uncharacterized protein</fullName>
    </submittedName>
</protein>
<evidence type="ECO:0000313" key="2">
    <source>
        <dbReference type="WBParaSite" id="ES5_v2.g10449.t1"/>
    </source>
</evidence>